<evidence type="ECO:0000256" key="8">
    <source>
        <dbReference type="ARBA" id="ARBA00022840"/>
    </source>
</evidence>
<comment type="catalytic activity">
    <reaction evidence="21">
        <text>dAMP + ATP = dADP + ADP</text>
        <dbReference type="Rhea" id="RHEA:23100"/>
        <dbReference type="ChEBI" id="CHEBI:30616"/>
        <dbReference type="ChEBI" id="CHEBI:57667"/>
        <dbReference type="ChEBI" id="CHEBI:58245"/>
        <dbReference type="ChEBI" id="CHEBI:456216"/>
    </reaction>
</comment>
<feature type="binding site" evidence="26">
    <location>
        <position position="1103"/>
    </location>
    <ligand>
        <name>ATP</name>
        <dbReference type="ChEBI" id="CHEBI:30616"/>
    </ligand>
</feature>
<evidence type="ECO:0000256" key="18">
    <source>
        <dbReference type="ARBA" id="ARBA00048564"/>
    </source>
</evidence>
<keyword evidence="30" id="KW-1185">Reference proteome</keyword>
<dbReference type="GO" id="GO:0036430">
    <property type="term" value="F:CMP kinase activity"/>
    <property type="evidence" value="ECO:0007669"/>
    <property type="project" value="RHEA"/>
</dbReference>
<evidence type="ECO:0000256" key="15">
    <source>
        <dbReference type="ARBA" id="ARBA00047390"/>
    </source>
</evidence>
<feature type="binding site" evidence="26">
    <location>
        <begin position="943"/>
        <end position="948"/>
    </location>
    <ligand>
        <name>ATP</name>
        <dbReference type="ChEBI" id="CHEBI:30616"/>
    </ligand>
</feature>
<evidence type="ECO:0000256" key="20">
    <source>
        <dbReference type="ARBA" id="ARBA00048759"/>
    </source>
</evidence>
<comment type="catalytic activity">
    <reaction evidence="15">
        <text>UDP + ATP = UTP + ADP</text>
        <dbReference type="Rhea" id="RHEA:25098"/>
        <dbReference type="ChEBI" id="CHEBI:30616"/>
        <dbReference type="ChEBI" id="CHEBI:46398"/>
        <dbReference type="ChEBI" id="CHEBI:58223"/>
        <dbReference type="ChEBI" id="CHEBI:456216"/>
        <dbReference type="EC" id="2.7.4.6"/>
    </reaction>
</comment>
<comment type="caution">
    <text evidence="29">The sequence shown here is derived from an EMBL/GenBank/DDBJ whole genome shotgun (WGS) entry which is preliminary data.</text>
</comment>
<keyword evidence="4 26" id="KW-0963">Cytoplasm</keyword>
<evidence type="ECO:0000256" key="25">
    <source>
        <dbReference type="ARBA" id="ARBA00059689"/>
    </source>
</evidence>
<dbReference type="AlphaFoldDB" id="A0A016U0V1"/>
<evidence type="ECO:0000256" key="7">
    <source>
        <dbReference type="ARBA" id="ARBA00022777"/>
    </source>
</evidence>
<comment type="catalytic activity">
    <reaction evidence="23">
        <text>CMP + ATP = CDP + ADP</text>
        <dbReference type="Rhea" id="RHEA:11600"/>
        <dbReference type="ChEBI" id="CHEBI:30616"/>
        <dbReference type="ChEBI" id="CHEBI:58069"/>
        <dbReference type="ChEBI" id="CHEBI:60377"/>
        <dbReference type="ChEBI" id="CHEBI:456216"/>
        <dbReference type="EC" id="2.7.4.14"/>
    </reaction>
</comment>
<comment type="catalytic activity">
    <reaction evidence="12">
        <text>dAMP + dATP = 2 dADP</text>
        <dbReference type="Rhea" id="RHEA:78311"/>
        <dbReference type="ChEBI" id="CHEBI:57667"/>
        <dbReference type="ChEBI" id="CHEBI:58245"/>
        <dbReference type="ChEBI" id="CHEBI:61404"/>
    </reaction>
</comment>
<feature type="compositionally biased region" description="Basic and acidic residues" evidence="27">
    <location>
        <begin position="67"/>
        <end position="85"/>
    </location>
</feature>
<dbReference type="GO" id="GO:0004550">
    <property type="term" value="F:nucleoside diphosphate kinase activity"/>
    <property type="evidence" value="ECO:0007669"/>
    <property type="project" value="UniProtKB-EC"/>
</dbReference>
<keyword evidence="6 26" id="KW-0547">Nucleotide-binding</keyword>
<proteinExistence type="inferred from homology"/>
<feature type="binding site" evidence="26">
    <location>
        <position position="1027"/>
    </location>
    <ligand>
        <name>AMP</name>
        <dbReference type="ChEBI" id="CHEBI:456215"/>
    </ligand>
</feature>
<feature type="region of interest" description="NMPbind" evidence="26">
    <location>
        <begin position="963"/>
        <end position="992"/>
    </location>
</feature>
<feature type="region of interest" description="Disordered" evidence="27">
    <location>
        <begin position="1123"/>
        <end position="1159"/>
    </location>
</feature>
<comment type="subunit">
    <text evidence="3 26">Monomer.</text>
</comment>
<feature type="binding site" evidence="26">
    <location>
        <position position="964"/>
    </location>
    <ligand>
        <name>AMP</name>
        <dbReference type="ChEBI" id="CHEBI:456215"/>
    </ligand>
</feature>
<evidence type="ECO:0000256" key="19">
    <source>
        <dbReference type="ARBA" id="ARBA00048620"/>
    </source>
</evidence>
<comment type="function">
    <text evidence="26">Catalyzes the reversible transfer of the terminal phosphate group between ATP and AMP. Plays an important role in cellular energy homeostasis and in adenine nucleotide metabolism.</text>
</comment>
<feature type="binding site" evidence="26">
    <location>
        <position position="1058"/>
    </location>
    <ligand>
        <name>ATP</name>
        <dbReference type="ChEBI" id="CHEBI:30616"/>
    </ligand>
</feature>
<dbReference type="GO" id="GO:0036431">
    <property type="term" value="F:dCMP kinase activity"/>
    <property type="evidence" value="ECO:0007669"/>
    <property type="project" value="RHEA"/>
</dbReference>
<comment type="catalytic activity">
    <reaction evidence="18">
        <text>GDP + ATP = GTP + ADP</text>
        <dbReference type="Rhea" id="RHEA:27686"/>
        <dbReference type="ChEBI" id="CHEBI:30616"/>
        <dbReference type="ChEBI" id="CHEBI:37565"/>
        <dbReference type="ChEBI" id="CHEBI:58189"/>
        <dbReference type="ChEBI" id="CHEBI:456216"/>
        <dbReference type="EC" id="2.7.4.6"/>
    </reaction>
</comment>
<dbReference type="InterPro" id="IPR003593">
    <property type="entry name" value="AAA+_ATPase"/>
</dbReference>
<evidence type="ECO:0000256" key="22">
    <source>
        <dbReference type="ARBA" id="ARBA00048851"/>
    </source>
</evidence>
<comment type="function">
    <text evidence="25">Catalyzes the phosphorylation of pyrimidine nucleoside monophosphates at the expense of ATP. Plays an important role in de novo pyrimidine nucleotide biosynthesis. Has preference for UMP and CMP as phosphate acceptors.</text>
</comment>
<dbReference type="GO" id="GO:0004017">
    <property type="term" value="F:AMP kinase activity"/>
    <property type="evidence" value="ECO:0007669"/>
    <property type="project" value="UniProtKB-UniRule"/>
</dbReference>
<dbReference type="InterPro" id="IPR000850">
    <property type="entry name" value="Adenylat/UMP-CMP_kin"/>
</dbReference>
<keyword evidence="5 26" id="KW-0808">Transferase</keyword>
<evidence type="ECO:0000256" key="13">
    <source>
        <dbReference type="ARBA" id="ARBA00045111"/>
    </source>
</evidence>
<comment type="similarity">
    <text evidence="26">Belongs to the adenylate kinase family. AK1 subfamily.</text>
</comment>
<evidence type="ECO:0000256" key="5">
    <source>
        <dbReference type="ARBA" id="ARBA00022679"/>
    </source>
</evidence>
<comment type="subcellular location">
    <subcellularLocation>
        <location evidence="2 26">Cytoplasm</location>
    </subcellularLocation>
</comment>
<dbReference type="GO" id="GO:0005524">
    <property type="term" value="F:ATP binding"/>
    <property type="evidence" value="ECO:0007669"/>
    <property type="project" value="UniProtKB-KW"/>
</dbReference>
<evidence type="ECO:0000313" key="29">
    <source>
        <dbReference type="EMBL" id="EYC08253.1"/>
    </source>
</evidence>
<dbReference type="Gene3D" id="3.40.50.300">
    <property type="entry name" value="P-loop containing nucleotide triphosphate hydrolases"/>
    <property type="match status" value="5"/>
</dbReference>
<feature type="domain" description="AAA+ ATPase" evidence="28">
    <location>
        <begin position="94"/>
        <end position="300"/>
    </location>
</feature>
<dbReference type="InterPro" id="IPR006267">
    <property type="entry name" value="AK1/5"/>
</dbReference>
<evidence type="ECO:0000256" key="1">
    <source>
        <dbReference type="ARBA" id="ARBA00000582"/>
    </source>
</evidence>
<sequence>MGILINRGRSHITQLRCTSFLCLPSLSVVMTLKKKGTTSNGGKKPSSKSPQAAVKKKPTGKSPKSPRAVEKRKSTTDTEEKKKSVDLTPLKNAHVPIFFIIGGPGSGKATLGKKLAEKYGLSHVSTGDILRAEMTSLSPLGIKISKVMEAGELVPVDVVLDLLKAALVKKVAKPPKAFLIDGYPCDVKQAEQFDTDVEGTKQVIYLEAPDDVLTERLLKRGKTSGRIDDNEGTIKKRLKAYNTEIPSVVKYYEKKNKLVKIDAKGTIEEVFAAAVKQLDDVMAKLPQPIERKTINMAPLRKTKLPIFFIVGGPGSGKGTQCERIVAKYGFSHLSSGDLLREEVKSGSPRGAQLAKIMEAGELVPLEIVLDLLKEAMVKEAIKGSKGFLIDGYPREVRQGQLFEKEIQPAKSVIFFDVSDDILVERLLNRAKTSGRADDNIETIKKRLQTFATATTPVVAHYEMKKKLARIPAHGTVDEIFAEVAQHIDTALKKKDRTTTIARALIDLAPLKKAGVPIFFIIGGPGSGKGTQCEKLAAKFGLSHLSSGDLLREEVKSRTPRGGVLSKIMEAGDLVPLEVVLDLIKEAIVKKVARGSKGFLIDGYPMDVEEGEKFEEEIQEAKFVIFLEASDEVLTERLLKRAKTSERADDNRETIGRRLKTFATVTAPVVDYYDKKKKLIRIKAEGTEDEIFEEIVKHLEGHVKTTASNQGGMDMTPLKKAAVPVFFILGGPGSGRGTQCQKMAAKYGLSHLSSGELLRNEAKSGSPRGAKISKIMKAGDLVPLEIVLDLLKEAMLKEIARCSKGFLIDGYPLEVRQGERFEEEVQEPRSVIFFDASDDTLLKRLLKRARTSGRDDDNLDTMRKLLQLSKTATAPLVEYYESKNKLVRIQAEGTVDEIFAEVVKHLDTQMGKKSDSLTVERKPIDLTPLKKAGVPIFFIVGGPGSGKGTQCEKIVAKYELSHLSSGDLLREEVKSGSPRGAQLTKIMEAGELVPLEVVLDLIKEAMLKEVGKGSKGFLIDGYPREVKQGEEFEKEIQEAKSVIFFDAPDEILVERLMNRAKTSGRADDNMETIKKRLKTFTTATAPVVDYYEKKNKLVRIMAKGTVDEIFAMVVKHLDVMMATTPGQANKKGRRTDAKEEDAPNQPSAISPLKAAKVETG</sequence>
<dbReference type="Proteomes" id="UP000024635">
    <property type="component" value="Unassembled WGS sequence"/>
</dbReference>
<dbReference type="GO" id="GO:0047506">
    <property type="term" value="F:dAMP kinase activity"/>
    <property type="evidence" value="ECO:0007669"/>
    <property type="project" value="RHEA"/>
</dbReference>
<feature type="binding site" evidence="26">
    <location>
        <begin position="990"/>
        <end position="992"/>
    </location>
    <ligand>
        <name>AMP</name>
        <dbReference type="ChEBI" id="CHEBI:456215"/>
    </ligand>
</feature>
<dbReference type="EC" id="2.7.4.3" evidence="26"/>
<comment type="catalytic activity">
    <reaction evidence="1 26">
        <text>AMP + ATP = 2 ADP</text>
        <dbReference type="Rhea" id="RHEA:12973"/>
        <dbReference type="ChEBI" id="CHEBI:30616"/>
        <dbReference type="ChEBI" id="CHEBI:456215"/>
        <dbReference type="ChEBI" id="CHEBI:456216"/>
        <dbReference type="EC" id="2.7.4.3"/>
    </reaction>
</comment>
<feature type="region of interest" description="LID" evidence="26">
    <location>
        <begin position="1057"/>
        <end position="1067"/>
    </location>
</feature>
<dbReference type="NCBIfam" id="TIGR01360">
    <property type="entry name" value="aden_kin_iso1"/>
    <property type="match status" value="2"/>
</dbReference>
<evidence type="ECO:0000256" key="3">
    <source>
        <dbReference type="ARBA" id="ARBA00011245"/>
    </source>
</evidence>
<dbReference type="InterPro" id="IPR028582">
    <property type="entry name" value="AK1"/>
</dbReference>
<evidence type="ECO:0000256" key="11">
    <source>
        <dbReference type="ARBA" id="ARBA00045096"/>
    </source>
</evidence>
<comment type="catalytic activity">
    <reaction evidence="20">
        <text>dGDP + ATP = dGTP + ADP</text>
        <dbReference type="Rhea" id="RHEA:27690"/>
        <dbReference type="ChEBI" id="CHEBI:30616"/>
        <dbReference type="ChEBI" id="CHEBI:58595"/>
        <dbReference type="ChEBI" id="CHEBI:61429"/>
        <dbReference type="ChEBI" id="CHEBI:456216"/>
        <dbReference type="EC" id="2.7.4.6"/>
    </reaction>
</comment>
<gene>
    <name evidence="29" type="primary">Acey_s0067.g71</name>
    <name evidence="29" type="ORF">Y032_0067g71</name>
</gene>
<dbReference type="STRING" id="53326.A0A016U0V1"/>
<dbReference type="GO" id="GO:0033862">
    <property type="term" value="F:UMP kinase activity"/>
    <property type="evidence" value="ECO:0007669"/>
    <property type="project" value="UniProtKB-ARBA"/>
</dbReference>
<comment type="catalytic activity">
    <reaction evidence="9">
        <text>dADP + GTP = dATP + GDP</text>
        <dbReference type="Rhea" id="RHEA:79871"/>
        <dbReference type="ChEBI" id="CHEBI:37565"/>
        <dbReference type="ChEBI" id="CHEBI:57667"/>
        <dbReference type="ChEBI" id="CHEBI:58189"/>
        <dbReference type="ChEBI" id="CHEBI:61404"/>
    </reaction>
</comment>
<keyword evidence="8 26" id="KW-0067">ATP-binding</keyword>
<dbReference type="HAMAP" id="MF_03171">
    <property type="entry name" value="Adenylate_kinase_AK1"/>
    <property type="match status" value="1"/>
</dbReference>
<comment type="catalytic activity">
    <reaction evidence="11">
        <text>a ribonucleoside 5'-phosphate + ATP = a ribonucleoside 5'-diphosphate + ADP</text>
        <dbReference type="Rhea" id="RHEA:24036"/>
        <dbReference type="ChEBI" id="CHEBI:30616"/>
        <dbReference type="ChEBI" id="CHEBI:57930"/>
        <dbReference type="ChEBI" id="CHEBI:58043"/>
        <dbReference type="ChEBI" id="CHEBI:456216"/>
        <dbReference type="EC" id="2.7.4.4"/>
    </reaction>
</comment>
<name>A0A016U0V1_9BILA</name>
<evidence type="ECO:0000256" key="2">
    <source>
        <dbReference type="ARBA" id="ARBA00004496"/>
    </source>
</evidence>
<evidence type="ECO:0000313" key="30">
    <source>
        <dbReference type="Proteomes" id="UP000024635"/>
    </source>
</evidence>
<dbReference type="GO" id="GO:0046034">
    <property type="term" value="P:ATP metabolic process"/>
    <property type="evidence" value="ECO:0007669"/>
    <property type="project" value="UniProtKB-UniRule"/>
</dbReference>
<feature type="region of interest" description="Disordered" evidence="27">
    <location>
        <begin position="34"/>
        <end position="85"/>
    </location>
</feature>
<dbReference type="HAMAP" id="MF_00235">
    <property type="entry name" value="Adenylate_kinase_Adk"/>
    <property type="match status" value="5"/>
</dbReference>
<feature type="binding site" evidence="26">
    <location>
        <begin position="1020"/>
        <end position="1023"/>
    </location>
    <ligand>
        <name>AMP</name>
        <dbReference type="ChEBI" id="CHEBI:456215"/>
    </ligand>
</feature>
<feature type="domain" description="AAA+ ATPase" evidence="28">
    <location>
        <begin position="303"/>
        <end position="486"/>
    </location>
</feature>
<evidence type="ECO:0000256" key="9">
    <source>
        <dbReference type="ARBA" id="ARBA00045073"/>
    </source>
</evidence>
<dbReference type="Pfam" id="PF00406">
    <property type="entry name" value="ADK"/>
    <property type="match status" value="5"/>
</dbReference>
<feature type="domain" description="AAA+ ATPase" evidence="28">
    <location>
        <begin position="932"/>
        <end position="1115"/>
    </location>
</feature>
<comment type="catalytic activity">
    <reaction evidence="10">
        <text>dCDP + GTP = dCTP + GDP</text>
        <dbReference type="Rhea" id="RHEA:79875"/>
        <dbReference type="ChEBI" id="CHEBI:37565"/>
        <dbReference type="ChEBI" id="CHEBI:58189"/>
        <dbReference type="ChEBI" id="CHEBI:58593"/>
        <dbReference type="ChEBI" id="CHEBI:61481"/>
    </reaction>
</comment>
<evidence type="ECO:0000256" key="16">
    <source>
        <dbReference type="ARBA" id="ARBA00047439"/>
    </source>
</evidence>
<evidence type="ECO:0000256" key="23">
    <source>
        <dbReference type="ARBA" id="ARBA00051396"/>
    </source>
</evidence>
<keyword evidence="7 26" id="KW-0418">Kinase</keyword>
<evidence type="ECO:0000256" key="26">
    <source>
        <dbReference type="HAMAP-Rule" id="MF_03171"/>
    </source>
</evidence>
<comment type="catalytic activity">
    <reaction evidence="22">
        <text>thiamine diphosphate + ADP = thiamine triphosphate + AMP</text>
        <dbReference type="Rhea" id="RHEA:69180"/>
        <dbReference type="ChEBI" id="CHEBI:58937"/>
        <dbReference type="ChEBI" id="CHEBI:58938"/>
        <dbReference type="ChEBI" id="CHEBI:456215"/>
        <dbReference type="ChEBI" id="CHEBI:456216"/>
    </reaction>
</comment>
<dbReference type="PANTHER" id="PTHR23359">
    <property type="entry name" value="NUCLEOTIDE KINASE"/>
    <property type="match status" value="1"/>
</dbReference>
<dbReference type="InterPro" id="IPR027417">
    <property type="entry name" value="P-loop_NTPase"/>
</dbReference>
<evidence type="ECO:0000259" key="28">
    <source>
        <dbReference type="SMART" id="SM00382"/>
    </source>
</evidence>
<dbReference type="InterPro" id="IPR033690">
    <property type="entry name" value="Adenylat_kinase_CS"/>
</dbReference>
<feature type="binding site" evidence="26">
    <location>
        <position position="969"/>
    </location>
    <ligand>
        <name>AMP</name>
        <dbReference type="ChEBI" id="CHEBI:456215"/>
    </ligand>
</feature>
<dbReference type="FunFam" id="3.40.50.300:FF:000315">
    <property type="entry name" value="Adenylate kinase 1"/>
    <property type="match status" value="2"/>
</dbReference>
<organism evidence="29 30">
    <name type="scientific">Ancylostoma ceylanicum</name>
    <dbReference type="NCBI Taxonomy" id="53326"/>
    <lineage>
        <taxon>Eukaryota</taxon>
        <taxon>Metazoa</taxon>
        <taxon>Ecdysozoa</taxon>
        <taxon>Nematoda</taxon>
        <taxon>Chromadorea</taxon>
        <taxon>Rhabditida</taxon>
        <taxon>Rhabditina</taxon>
        <taxon>Rhabditomorpha</taxon>
        <taxon>Strongyloidea</taxon>
        <taxon>Ancylostomatidae</taxon>
        <taxon>Ancylostomatinae</taxon>
        <taxon>Ancylostoma</taxon>
    </lineage>
</organism>
<comment type="domain">
    <text evidence="26">Consists of three domains, a large central CORE domain and two small peripheral domains, NMPbind and LID, which undergo movements during catalysis. The LID domain closes over the site of phosphoryl transfer upon ATP binding. Assembling and dissambling the active center during each catalytic cycle provides an effective means to prevent ATP hydrolysis.</text>
</comment>
<dbReference type="GO" id="GO:0006172">
    <property type="term" value="P:ADP biosynthetic process"/>
    <property type="evidence" value="ECO:0007669"/>
    <property type="project" value="UniProtKB-UniRule"/>
</dbReference>
<dbReference type="CDD" id="cd01428">
    <property type="entry name" value="ADK"/>
    <property type="match status" value="5"/>
</dbReference>
<feature type="domain" description="AAA+ ATPase" evidence="28">
    <location>
        <begin position="514"/>
        <end position="696"/>
    </location>
</feature>
<dbReference type="GO" id="GO:0006225">
    <property type="term" value="P:UDP biosynthetic process"/>
    <property type="evidence" value="ECO:0007669"/>
    <property type="project" value="UniProtKB-ARBA"/>
</dbReference>
<dbReference type="SUPFAM" id="SSF52540">
    <property type="entry name" value="P-loop containing nucleoside triphosphate hydrolases"/>
    <property type="match status" value="5"/>
</dbReference>
<evidence type="ECO:0000256" key="6">
    <source>
        <dbReference type="ARBA" id="ARBA00022741"/>
    </source>
</evidence>
<dbReference type="GO" id="GO:0005737">
    <property type="term" value="C:cytoplasm"/>
    <property type="evidence" value="ECO:0007669"/>
    <property type="project" value="UniProtKB-SubCell"/>
</dbReference>
<evidence type="ECO:0000256" key="4">
    <source>
        <dbReference type="ARBA" id="ARBA00022490"/>
    </source>
</evidence>
<evidence type="ECO:0000256" key="17">
    <source>
        <dbReference type="ARBA" id="ARBA00047801"/>
    </source>
</evidence>
<dbReference type="OrthoDB" id="442176at2759"/>
<evidence type="ECO:0000256" key="27">
    <source>
        <dbReference type="SAM" id="MobiDB-lite"/>
    </source>
</evidence>
<dbReference type="GO" id="GO:0046033">
    <property type="term" value="P:AMP metabolic process"/>
    <property type="evidence" value="ECO:0007669"/>
    <property type="project" value="UniProtKB-UniRule"/>
</dbReference>
<protein>
    <recommendedName>
        <fullName evidence="26">Adenylate kinase isoenzyme 1</fullName>
        <shortName evidence="26">AK 1</shortName>
        <ecNumber evidence="26">2.7.4.3</ecNumber>
    </recommendedName>
    <alternativeName>
        <fullName evidence="26">ATP-AMP transphosphorylase 1</fullName>
    </alternativeName>
    <alternativeName>
        <fullName evidence="26">ATP:AMP phosphotransferase</fullName>
    </alternativeName>
    <alternativeName>
        <fullName evidence="26">Adenylate monophosphate kinase</fullName>
    </alternativeName>
</protein>
<feature type="binding site" evidence="26">
    <location>
        <position position="1075"/>
    </location>
    <ligand>
        <name>AMP</name>
        <dbReference type="ChEBI" id="CHEBI:456215"/>
    </ligand>
</feature>
<dbReference type="EMBL" id="JARK01001403">
    <property type="protein sequence ID" value="EYC08253.1"/>
    <property type="molecule type" value="Genomic_DNA"/>
</dbReference>
<feature type="binding site" evidence="26">
    <location>
        <position position="1064"/>
    </location>
    <ligand>
        <name>AMP</name>
        <dbReference type="ChEBI" id="CHEBI:456215"/>
    </ligand>
</feature>
<evidence type="ECO:0000256" key="24">
    <source>
        <dbReference type="ARBA" id="ARBA00051598"/>
    </source>
</evidence>
<comment type="catalytic activity">
    <reaction evidence="13">
        <text>CDP + GTP = CTP + GDP</text>
        <dbReference type="Rhea" id="RHEA:79859"/>
        <dbReference type="ChEBI" id="CHEBI:37563"/>
        <dbReference type="ChEBI" id="CHEBI:37565"/>
        <dbReference type="ChEBI" id="CHEBI:58069"/>
        <dbReference type="ChEBI" id="CHEBI:58189"/>
    </reaction>
</comment>
<accession>A0A016U0V1</accession>
<dbReference type="PRINTS" id="PR00094">
    <property type="entry name" value="ADENYLTKNASE"/>
</dbReference>
<dbReference type="PROSITE" id="PS00113">
    <property type="entry name" value="ADENYLATE_KINASE"/>
    <property type="match status" value="2"/>
</dbReference>
<evidence type="ECO:0000256" key="14">
    <source>
        <dbReference type="ARBA" id="ARBA00045177"/>
    </source>
</evidence>
<reference evidence="30" key="1">
    <citation type="journal article" date="2015" name="Nat. Genet.">
        <title>The genome and transcriptome of the zoonotic hookworm Ancylostoma ceylanicum identify infection-specific gene families.</title>
        <authorList>
            <person name="Schwarz E.M."/>
            <person name="Hu Y."/>
            <person name="Antoshechkin I."/>
            <person name="Miller M.M."/>
            <person name="Sternberg P.W."/>
            <person name="Aroian R.V."/>
        </authorList>
    </citation>
    <scope>NUCLEOTIDE SEQUENCE</scope>
    <source>
        <strain evidence="30">HY135</strain>
    </source>
</reference>
<evidence type="ECO:0000256" key="21">
    <source>
        <dbReference type="ARBA" id="ARBA00048824"/>
    </source>
</evidence>
<comment type="catalytic activity">
    <reaction evidence="19">
        <text>dTDP + GTP = dTTP + GDP</text>
        <dbReference type="Rhea" id="RHEA:79867"/>
        <dbReference type="ChEBI" id="CHEBI:37565"/>
        <dbReference type="ChEBI" id="CHEBI:37568"/>
        <dbReference type="ChEBI" id="CHEBI:58189"/>
        <dbReference type="ChEBI" id="CHEBI:58369"/>
    </reaction>
</comment>
<comment type="catalytic activity">
    <reaction evidence="24">
        <text>dCMP + ATP = dCDP + ADP</text>
        <dbReference type="Rhea" id="RHEA:25094"/>
        <dbReference type="ChEBI" id="CHEBI:30616"/>
        <dbReference type="ChEBI" id="CHEBI:57566"/>
        <dbReference type="ChEBI" id="CHEBI:58593"/>
        <dbReference type="ChEBI" id="CHEBI:456216"/>
        <dbReference type="EC" id="2.7.4.14"/>
    </reaction>
</comment>
<dbReference type="SMART" id="SM00382">
    <property type="entry name" value="AAA"/>
    <property type="match status" value="4"/>
</dbReference>
<feature type="compositionally biased region" description="Low complexity" evidence="27">
    <location>
        <begin position="37"/>
        <end position="53"/>
    </location>
</feature>
<comment type="catalytic activity">
    <reaction evidence="17">
        <text>dATP + AMP = dADP + ADP</text>
        <dbReference type="Rhea" id="RHEA:79899"/>
        <dbReference type="ChEBI" id="CHEBI:57667"/>
        <dbReference type="ChEBI" id="CHEBI:61404"/>
        <dbReference type="ChEBI" id="CHEBI:456215"/>
        <dbReference type="ChEBI" id="CHEBI:456216"/>
    </reaction>
</comment>
<dbReference type="GO" id="GO:0009142">
    <property type="term" value="P:nucleoside triphosphate biosynthetic process"/>
    <property type="evidence" value="ECO:0007669"/>
    <property type="project" value="InterPro"/>
</dbReference>
<comment type="catalytic activity">
    <reaction evidence="16">
        <text>GTP + UDP = UTP + GDP</text>
        <dbReference type="Rhea" id="RHEA:79863"/>
        <dbReference type="ChEBI" id="CHEBI:37565"/>
        <dbReference type="ChEBI" id="CHEBI:46398"/>
        <dbReference type="ChEBI" id="CHEBI:58189"/>
        <dbReference type="ChEBI" id="CHEBI:58223"/>
    </reaction>
</comment>
<evidence type="ECO:0000256" key="12">
    <source>
        <dbReference type="ARBA" id="ARBA00045110"/>
    </source>
</evidence>
<comment type="function">
    <text evidence="14">Catalyzes the reversible transfer of the terminal phosphate group between ATP and AMP. Also displays broad nucleoside diphosphate kinase activity. Plays an important role in cellular energy homeostasis and in adenine nucleotide metabolism. Also catalyzes at a very low rate the synthesis of thiamine triphosphate (ThTP) from thiamine diphosphate (ThDP) and ADP.</text>
</comment>
<evidence type="ECO:0000256" key="10">
    <source>
        <dbReference type="ARBA" id="ARBA00045094"/>
    </source>
</evidence>